<keyword evidence="3" id="KW-1185">Reference proteome</keyword>
<accession>A0ABS4P7W6</accession>
<name>A0ABS4P7W6_9GAMM</name>
<evidence type="ECO:0000313" key="3">
    <source>
        <dbReference type="Proteomes" id="UP001195624"/>
    </source>
</evidence>
<dbReference type="SMART" id="SM00530">
    <property type="entry name" value="HTH_XRE"/>
    <property type="match status" value="1"/>
</dbReference>
<dbReference type="EMBL" id="JAGGMQ010000001">
    <property type="protein sequence ID" value="MBP2168737.1"/>
    <property type="molecule type" value="Genomic_DNA"/>
</dbReference>
<dbReference type="Proteomes" id="UP001195624">
    <property type="component" value="Unassembled WGS sequence"/>
</dbReference>
<protein>
    <submittedName>
        <fullName evidence="2">DNA-binding XRE family transcriptional regulator</fullName>
    </submittedName>
</protein>
<reference evidence="3" key="1">
    <citation type="submission" date="2023-07" db="EMBL/GenBank/DDBJ databases">
        <title>Genome mining of underrepresented organisms for secondary metabolites.</title>
        <authorList>
            <person name="D'Agostino P.M."/>
        </authorList>
    </citation>
    <scope>NUCLEOTIDE SEQUENCE [LARGE SCALE GENOMIC DNA]</scope>
    <source>
        <strain evidence="3">WS4403</strain>
    </source>
</reference>
<dbReference type="Gene3D" id="1.10.260.40">
    <property type="entry name" value="lambda repressor-like DNA-binding domains"/>
    <property type="match status" value="1"/>
</dbReference>
<dbReference type="SUPFAM" id="SSF47413">
    <property type="entry name" value="lambda repressor-like DNA-binding domains"/>
    <property type="match status" value="1"/>
</dbReference>
<dbReference type="PROSITE" id="PS50943">
    <property type="entry name" value="HTH_CROC1"/>
    <property type="match status" value="1"/>
</dbReference>
<dbReference type="Pfam" id="PF01381">
    <property type="entry name" value="HTH_3"/>
    <property type="match status" value="1"/>
</dbReference>
<proteinExistence type="predicted"/>
<dbReference type="InterPro" id="IPR010982">
    <property type="entry name" value="Lambda_DNA-bd_dom_sf"/>
</dbReference>
<gene>
    <name evidence="2" type="ORF">J2125_001929</name>
</gene>
<sequence>MKPVSIKELRSRMLNTEEARQAYAEADRELEMLATLHEMREHASLNKVELARRLEISPGALTRLEKNPLGASMKTLERYASACGASISLNVKYK</sequence>
<dbReference type="InterPro" id="IPR001387">
    <property type="entry name" value="Cro/C1-type_HTH"/>
</dbReference>
<organism evidence="2 3">
    <name type="scientific">Winslowiella toletana</name>
    <dbReference type="NCBI Taxonomy" id="92490"/>
    <lineage>
        <taxon>Bacteria</taxon>
        <taxon>Pseudomonadati</taxon>
        <taxon>Pseudomonadota</taxon>
        <taxon>Gammaproteobacteria</taxon>
        <taxon>Enterobacterales</taxon>
        <taxon>Erwiniaceae</taxon>
        <taxon>Winslowiella</taxon>
    </lineage>
</organism>
<keyword evidence="2" id="KW-0238">DNA-binding</keyword>
<evidence type="ECO:0000259" key="1">
    <source>
        <dbReference type="PROSITE" id="PS50943"/>
    </source>
</evidence>
<dbReference type="GO" id="GO:0003677">
    <property type="term" value="F:DNA binding"/>
    <property type="evidence" value="ECO:0007669"/>
    <property type="project" value="UniProtKB-KW"/>
</dbReference>
<feature type="domain" description="HTH cro/C1-type" evidence="1">
    <location>
        <begin position="36"/>
        <end position="90"/>
    </location>
</feature>
<dbReference type="RefSeq" id="WP_017799532.1">
    <property type="nucleotide sequence ID" value="NZ_JAGGMQ010000001.1"/>
</dbReference>
<evidence type="ECO:0000313" key="2">
    <source>
        <dbReference type="EMBL" id="MBP2168737.1"/>
    </source>
</evidence>
<dbReference type="CDD" id="cd00093">
    <property type="entry name" value="HTH_XRE"/>
    <property type="match status" value="1"/>
</dbReference>
<comment type="caution">
    <text evidence="2">The sequence shown here is derived from an EMBL/GenBank/DDBJ whole genome shotgun (WGS) entry which is preliminary data.</text>
</comment>